<keyword evidence="2" id="KW-1185">Reference proteome</keyword>
<dbReference type="EMBL" id="APAU02000174">
    <property type="protein sequence ID" value="EUB55246.1"/>
    <property type="molecule type" value="Genomic_DNA"/>
</dbReference>
<proteinExistence type="predicted"/>
<dbReference type="Proteomes" id="UP000019149">
    <property type="component" value="Unassembled WGS sequence"/>
</dbReference>
<dbReference type="AlphaFoldDB" id="W6U3T2"/>
<gene>
    <name evidence="1" type="ORF">EGR_09909</name>
</gene>
<reference evidence="1 2" key="1">
    <citation type="journal article" date="2013" name="Nat. Genet.">
        <title>The genome of the hydatid tapeworm Echinococcus granulosus.</title>
        <authorList>
            <person name="Zheng H."/>
            <person name="Zhang W."/>
            <person name="Zhang L."/>
            <person name="Zhang Z."/>
            <person name="Li J."/>
            <person name="Lu G."/>
            <person name="Zhu Y."/>
            <person name="Wang Y."/>
            <person name="Huang Y."/>
            <person name="Liu J."/>
            <person name="Kang H."/>
            <person name="Chen J."/>
            <person name="Wang L."/>
            <person name="Chen A."/>
            <person name="Yu S."/>
            <person name="Gao Z."/>
            <person name="Jin L."/>
            <person name="Gu W."/>
            <person name="Wang Z."/>
            <person name="Zhao L."/>
            <person name="Shi B."/>
            <person name="Wen H."/>
            <person name="Lin R."/>
            <person name="Jones M.K."/>
            <person name="Brejova B."/>
            <person name="Vinar T."/>
            <person name="Zhao G."/>
            <person name="McManus D.P."/>
            <person name="Chen Z."/>
            <person name="Zhou Y."/>
            <person name="Wang S."/>
        </authorList>
    </citation>
    <scope>NUCLEOTIDE SEQUENCE [LARGE SCALE GENOMIC DNA]</scope>
</reference>
<evidence type="ECO:0000313" key="1">
    <source>
        <dbReference type="EMBL" id="EUB55246.1"/>
    </source>
</evidence>
<organism evidence="1 2">
    <name type="scientific">Echinococcus granulosus</name>
    <name type="common">Hydatid tapeworm</name>
    <dbReference type="NCBI Taxonomy" id="6210"/>
    <lineage>
        <taxon>Eukaryota</taxon>
        <taxon>Metazoa</taxon>
        <taxon>Spiralia</taxon>
        <taxon>Lophotrochozoa</taxon>
        <taxon>Platyhelminthes</taxon>
        <taxon>Cestoda</taxon>
        <taxon>Eucestoda</taxon>
        <taxon>Cyclophyllidea</taxon>
        <taxon>Taeniidae</taxon>
        <taxon>Echinococcus</taxon>
        <taxon>Echinococcus granulosus group</taxon>
    </lineage>
</organism>
<name>W6U3T2_ECHGR</name>
<dbReference type="CTD" id="36345624"/>
<dbReference type="RefSeq" id="XP_024346442.1">
    <property type="nucleotide sequence ID" value="XM_024499158.1"/>
</dbReference>
<sequence>MDPQEEIDGEVFRPPYNINAAGPDDIIPVTKVDPILLLAA</sequence>
<accession>W6U3T2</accession>
<dbReference type="GeneID" id="36345624"/>
<protein>
    <submittedName>
        <fullName evidence="1">Uncharacterized protein</fullName>
    </submittedName>
</protein>
<comment type="caution">
    <text evidence="1">The sequence shown here is derived from an EMBL/GenBank/DDBJ whole genome shotgun (WGS) entry which is preliminary data.</text>
</comment>
<dbReference type="KEGG" id="egl:EGR_09909"/>
<evidence type="ECO:0000313" key="2">
    <source>
        <dbReference type="Proteomes" id="UP000019149"/>
    </source>
</evidence>